<dbReference type="AlphaFoldDB" id="A0A9Q8TTI8"/>
<evidence type="ECO:0000313" key="2">
    <source>
        <dbReference type="EMBL" id="URG50122.1"/>
    </source>
</evidence>
<keyword evidence="3" id="KW-1185">Reference proteome</keyword>
<proteinExistence type="predicted"/>
<keyword evidence="1" id="KW-1133">Transmembrane helix</keyword>
<dbReference type="InterPro" id="IPR047846">
    <property type="entry name" value="YpdK"/>
</dbReference>
<protein>
    <submittedName>
        <fullName evidence="2">Membrane protein YpdK</fullName>
    </submittedName>
</protein>
<name>A0A9Q8TTI8_9GAMM</name>
<dbReference type="KEGG" id="pqu:IG609_006235"/>
<organism evidence="2 3">
    <name type="scientific">Pectobacterium quasiaquaticum</name>
    <dbReference type="NCBI Taxonomy" id="2774015"/>
    <lineage>
        <taxon>Bacteria</taxon>
        <taxon>Pseudomonadati</taxon>
        <taxon>Pseudomonadota</taxon>
        <taxon>Gammaproteobacteria</taxon>
        <taxon>Enterobacterales</taxon>
        <taxon>Pectobacteriaceae</taxon>
        <taxon>Pectobacterium</taxon>
    </lineage>
</organism>
<evidence type="ECO:0000313" key="3">
    <source>
        <dbReference type="Proteomes" id="UP000806577"/>
    </source>
</evidence>
<gene>
    <name evidence="2" type="primary">ypdK</name>
    <name evidence="2" type="ORF">IG609_006235</name>
</gene>
<reference evidence="2 3" key="1">
    <citation type="journal article" date="2021" name="Int. J. Syst. Evol. Microbiol.">
        <title>&lt;i&gt;Pectobacterium quasiaquaticum&lt;/i&gt; sp. nov., isolated from waterways.</title>
        <authorList>
            <person name="Ben Moussa H."/>
            <person name="Pedron J."/>
            <person name="Bertrand C."/>
            <person name="Hecquet A."/>
            <person name="Barny M.A."/>
        </authorList>
    </citation>
    <scope>NUCLEOTIDE SEQUENCE [LARGE SCALE GENOMIC DNA]</scope>
    <source>
        <strain evidence="2 3">A477-S1-J17</strain>
    </source>
</reference>
<keyword evidence="1" id="KW-0812">Transmembrane</keyword>
<feature type="transmembrane region" description="Helical" evidence="1">
    <location>
        <begin position="12"/>
        <end position="34"/>
    </location>
</feature>
<dbReference type="Proteomes" id="UP000806577">
    <property type="component" value="Chromosome"/>
</dbReference>
<keyword evidence="1" id="KW-0472">Membrane</keyword>
<accession>A0A9Q8TTI8</accession>
<dbReference type="EMBL" id="CP065177">
    <property type="protein sequence ID" value="URG50122.1"/>
    <property type="molecule type" value="Genomic_DNA"/>
</dbReference>
<dbReference type="NCBIfam" id="NF033437">
    <property type="entry name" value="YpdK"/>
    <property type="match status" value="1"/>
</dbReference>
<dbReference type="GO" id="GO:0016020">
    <property type="term" value="C:membrane"/>
    <property type="evidence" value="ECO:0007669"/>
    <property type="project" value="InterPro"/>
</dbReference>
<evidence type="ECO:0000256" key="1">
    <source>
        <dbReference type="SAM" id="Phobius"/>
    </source>
</evidence>
<sequence length="35" mass="4181">MLAWFLLENKSVKYFFMGISFCLVVWVSAFMLMVE</sequence>